<gene>
    <name evidence="1" type="ORF">CEXT_103421</name>
</gene>
<dbReference type="AlphaFoldDB" id="A0AAV4Y7M0"/>
<protein>
    <submittedName>
        <fullName evidence="1">Uncharacterized protein</fullName>
    </submittedName>
</protein>
<organism evidence="1 2">
    <name type="scientific">Caerostris extrusa</name>
    <name type="common">Bark spider</name>
    <name type="synonym">Caerostris bankana</name>
    <dbReference type="NCBI Taxonomy" id="172846"/>
    <lineage>
        <taxon>Eukaryota</taxon>
        <taxon>Metazoa</taxon>
        <taxon>Ecdysozoa</taxon>
        <taxon>Arthropoda</taxon>
        <taxon>Chelicerata</taxon>
        <taxon>Arachnida</taxon>
        <taxon>Araneae</taxon>
        <taxon>Araneomorphae</taxon>
        <taxon>Entelegynae</taxon>
        <taxon>Araneoidea</taxon>
        <taxon>Araneidae</taxon>
        <taxon>Caerostris</taxon>
    </lineage>
</organism>
<sequence>MVDNIFTLVVGRVLGGEGYLRVMCRKKEMHDGIRVEGGFKALDERYVDIKKVRERALKVFCVLLEQLMWRTIANISSVSGLSKYLKHIYGI</sequence>
<evidence type="ECO:0000313" key="1">
    <source>
        <dbReference type="EMBL" id="GIZ03451.1"/>
    </source>
</evidence>
<proteinExistence type="predicted"/>
<dbReference type="EMBL" id="BPLR01018950">
    <property type="protein sequence ID" value="GIZ03451.1"/>
    <property type="molecule type" value="Genomic_DNA"/>
</dbReference>
<comment type="caution">
    <text evidence="1">The sequence shown here is derived from an EMBL/GenBank/DDBJ whole genome shotgun (WGS) entry which is preliminary data.</text>
</comment>
<dbReference type="Proteomes" id="UP001054945">
    <property type="component" value="Unassembled WGS sequence"/>
</dbReference>
<reference evidence="1 2" key="1">
    <citation type="submission" date="2021-06" db="EMBL/GenBank/DDBJ databases">
        <title>Caerostris extrusa draft genome.</title>
        <authorList>
            <person name="Kono N."/>
            <person name="Arakawa K."/>
        </authorList>
    </citation>
    <scope>NUCLEOTIDE SEQUENCE [LARGE SCALE GENOMIC DNA]</scope>
</reference>
<name>A0AAV4Y7M0_CAEEX</name>
<accession>A0AAV4Y7M0</accession>
<evidence type="ECO:0000313" key="2">
    <source>
        <dbReference type="Proteomes" id="UP001054945"/>
    </source>
</evidence>
<keyword evidence="2" id="KW-1185">Reference proteome</keyword>